<feature type="transmembrane region" description="Helical" evidence="1">
    <location>
        <begin position="247"/>
        <end position="265"/>
    </location>
</feature>
<feature type="transmembrane region" description="Helical" evidence="1">
    <location>
        <begin position="72"/>
        <end position="91"/>
    </location>
</feature>
<reference evidence="2 3" key="1">
    <citation type="submission" date="2021-06" db="EMBL/GenBank/DDBJ databases">
        <title>Bacillus sp. RD4P76, an endophyte from a halophyte.</title>
        <authorList>
            <person name="Sun J.-Q."/>
        </authorList>
    </citation>
    <scope>NUCLEOTIDE SEQUENCE [LARGE SCALE GENOMIC DNA]</scope>
    <source>
        <strain evidence="2 3">CGMCC 1.15917</strain>
    </source>
</reference>
<gene>
    <name evidence="2" type="ORF">KS419_17990</name>
</gene>
<dbReference type="Proteomes" id="UP000784880">
    <property type="component" value="Unassembled WGS sequence"/>
</dbReference>
<keyword evidence="3" id="KW-1185">Reference proteome</keyword>
<keyword evidence="1" id="KW-1133">Transmembrane helix</keyword>
<evidence type="ECO:0000313" key="2">
    <source>
        <dbReference type="EMBL" id="MBU9713624.1"/>
    </source>
</evidence>
<feature type="transmembrane region" description="Helical" evidence="1">
    <location>
        <begin position="30"/>
        <end position="52"/>
    </location>
</feature>
<dbReference type="RefSeq" id="WP_217067774.1">
    <property type="nucleotide sequence ID" value="NZ_JAHQCS010000145.1"/>
</dbReference>
<feature type="transmembrane region" description="Helical" evidence="1">
    <location>
        <begin position="155"/>
        <end position="177"/>
    </location>
</feature>
<feature type="transmembrane region" description="Helical" evidence="1">
    <location>
        <begin position="6"/>
        <end position="23"/>
    </location>
</feature>
<comment type="caution">
    <text evidence="2">The sequence shown here is derived from an EMBL/GenBank/DDBJ whole genome shotgun (WGS) entry which is preliminary data.</text>
</comment>
<evidence type="ECO:0000313" key="3">
    <source>
        <dbReference type="Proteomes" id="UP000784880"/>
    </source>
</evidence>
<sequence length="282" mass="33377">MDNSFWFIILVIFFSSLFIYTILKEKSWKVLILYTFMTGLTYTVEVFIEIFFNAYNYYPHILKNSYFDNMLGAMASNMFSIPMSSVFIAILSPSLVTVVIFILLLLGIEILFLALGIYSHNWWNIMFTAIGVFGAFIISIFWYKKLNQHLNLFYRWATIFFSGFMIHTTILFIPVALLNAYLYQVNWFNDPFRDHTAFGSILIWVLTFLYTFVVIHMPKRYSILAVVIAVTVDFILYRSGILQIYDPFSFIYIIILRVIVILILIRMNHYLIQRTTEPFVYR</sequence>
<organism evidence="2 3">
    <name type="scientific">Evansella tamaricis</name>
    <dbReference type="NCBI Taxonomy" id="2069301"/>
    <lineage>
        <taxon>Bacteria</taxon>
        <taxon>Bacillati</taxon>
        <taxon>Bacillota</taxon>
        <taxon>Bacilli</taxon>
        <taxon>Bacillales</taxon>
        <taxon>Bacillaceae</taxon>
        <taxon>Evansella</taxon>
    </lineage>
</organism>
<proteinExistence type="predicted"/>
<feature type="transmembrane region" description="Helical" evidence="1">
    <location>
        <begin position="222"/>
        <end position="241"/>
    </location>
</feature>
<feature type="transmembrane region" description="Helical" evidence="1">
    <location>
        <begin position="98"/>
        <end position="119"/>
    </location>
</feature>
<protein>
    <submittedName>
        <fullName evidence="2">Uncharacterized protein</fullName>
    </submittedName>
</protein>
<name>A0ABS6JIX8_9BACI</name>
<feature type="transmembrane region" description="Helical" evidence="1">
    <location>
        <begin position="125"/>
        <end position="143"/>
    </location>
</feature>
<accession>A0ABS6JIX8</accession>
<keyword evidence="1" id="KW-0812">Transmembrane</keyword>
<keyword evidence="1" id="KW-0472">Membrane</keyword>
<feature type="transmembrane region" description="Helical" evidence="1">
    <location>
        <begin position="197"/>
        <end position="215"/>
    </location>
</feature>
<evidence type="ECO:0000256" key="1">
    <source>
        <dbReference type="SAM" id="Phobius"/>
    </source>
</evidence>
<dbReference type="EMBL" id="JAHQCS010000145">
    <property type="protein sequence ID" value="MBU9713624.1"/>
    <property type="molecule type" value="Genomic_DNA"/>
</dbReference>